<dbReference type="GeneID" id="63963324"/>
<dbReference type="InterPro" id="IPR000673">
    <property type="entry name" value="Sig_transdc_resp-reg_Me-estase"/>
</dbReference>
<evidence type="ECO:0000256" key="5">
    <source>
        <dbReference type="PROSITE-ProRule" id="PRU00169"/>
    </source>
</evidence>
<dbReference type="InterPro" id="IPR008248">
    <property type="entry name" value="CheB-like"/>
</dbReference>
<organism evidence="8 9">
    <name type="scientific">Brachyspira hyodysenteriae (strain ATCC 49526 / WA1)</name>
    <dbReference type="NCBI Taxonomy" id="565034"/>
    <lineage>
        <taxon>Bacteria</taxon>
        <taxon>Pseudomonadati</taxon>
        <taxon>Spirochaetota</taxon>
        <taxon>Spirochaetia</taxon>
        <taxon>Brachyspirales</taxon>
        <taxon>Brachyspiraceae</taxon>
        <taxon>Brachyspira</taxon>
    </lineage>
</organism>
<dbReference type="PIRSF" id="PIRSF000876">
    <property type="entry name" value="RR_chemtxs_CheB"/>
    <property type="match status" value="1"/>
</dbReference>
<gene>
    <name evidence="8" type="primary">cheB</name>
    <name evidence="8" type="ordered locus">BHWA1_02169</name>
</gene>
<dbReference type="InterPro" id="IPR035909">
    <property type="entry name" value="CheB_C"/>
</dbReference>
<feature type="domain" description="CheB-type methylesterase" evidence="7">
    <location>
        <begin position="192"/>
        <end position="387"/>
    </location>
</feature>
<evidence type="ECO:0000256" key="2">
    <source>
        <dbReference type="ARBA" id="ARBA00039140"/>
    </source>
</evidence>
<dbReference type="GO" id="GO:0005737">
    <property type="term" value="C:cytoplasm"/>
    <property type="evidence" value="ECO:0007669"/>
    <property type="project" value="InterPro"/>
</dbReference>
<dbReference type="AlphaFoldDB" id="A0A3B6VCT0"/>
<feature type="active site" evidence="4">
    <location>
        <position position="231"/>
    </location>
</feature>
<dbReference type="Pfam" id="PF01339">
    <property type="entry name" value="CheB_methylest"/>
    <property type="match status" value="1"/>
</dbReference>
<dbReference type="Proteomes" id="UP000001803">
    <property type="component" value="Chromosome"/>
</dbReference>
<dbReference type="PROSITE" id="PS50110">
    <property type="entry name" value="RESPONSE_REGULATORY"/>
    <property type="match status" value="1"/>
</dbReference>
<dbReference type="SMART" id="SM00448">
    <property type="entry name" value="REC"/>
    <property type="match status" value="1"/>
</dbReference>
<dbReference type="CDD" id="cd16432">
    <property type="entry name" value="CheB_Rec"/>
    <property type="match status" value="1"/>
</dbReference>
<dbReference type="KEGG" id="bhy:BHWA1_02169"/>
<feature type="active site" evidence="4">
    <location>
        <position position="204"/>
    </location>
</feature>
<evidence type="ECO:0000313" key="8">
    <source>
        <dbReference type="EMBL" id="ACN84627.1"/>
    </source>
</evidence>
<evidence type="ECO:0000256" key="1">
    <source>
        <dbReference type="ARBA" id="ARBA00022801"/>
    </source>
</evidence>
<reference evidence="8 9" key="1">
    <citation type="journal article" date="2009" name="PLoS ONE">
        <title>Genome sequence of the pathogenic intestinal spirochete Brachyspira hyodysenteriae reveals adaptations to its lifestyle in the porcine large intestine.</title>
        <authorList>
            <person name="Bellgard M.I."/>
            <person name="Wanchanthuek P."/>
            <person name="La T."/>
            <person name="Ryan K."/>
            <person name="Moolhuijzen P."/>
            <person name="Albertyn Z."/>
            <person name="Shaban B."/>
            <person name="Motro Y."/>
            <person name="Dunn D.S."/>
            <person name="Schibeci D."/>
            <person name="Hunter A."/>
            <person name="Barrero R."/>
            <person name="Phillips N.D."/>
            <person name="Hampson D.J."/>
        </authorList>
    </citation>
    <scope>NUCLEOTIDE SEQUENCE [LARGE SCALE GENOMIC DNA]</scope>
    <source>
        <strain evidence="9">ATCC 49526 / WA1</strain>
    </source>
</reference>
<dbReference type="STRING" id="565034.BHWA1_02169"/>
<accession>A0A3B6VCT0</accession>
<dbReference type="EMBL" id="CP001357">
    <property type="protein sequence ID" value="ACN84627.1"/>
    <property type="molecule type" value="Genomic_DNA"/>
</dbReference>
<dbReference type="Gene3D" id="3.40.50.180">
    <property type="entry name" value="Methylesterase CheB, C-terminal domain"/>
    <property type="match status" value="1"/>
</dbReference>
<dbReference type="Gene3D" id="3.40.50.2300">
    <property type="match status" value="1"/>
</dbReference>
<feature type="domain" description="Response regulatory" evidence="6">
    <location>
        <begin position="6"/>
        <end position="123"/>
    </location>
</feature>
<dbReference type="EC" id="3.1.1.61" evidence="2"/>
<proteinExistence type="predicted"/>
<comment type="catalytic activity">
    <reaction evidence="3">
        <text>[protein]-L-glutamate 5-O-methyl ester + H2O = L-glutamyl-[protein] + methanol + H(+)</text>
        <dbReference type="Rhea" id="RHEA:23236"/>
        <dbReference type="Rhea" id="RHEA-COMP:10208"/>
        <dbReference type="Rhea" id="RHEA-COMP:10311"/>
        <dbReference type="ChEBI" id="CHEBI:15377"/>
        <dbReference type="ChEBI" id="CHEBI:15378"/>
        <dbReference type="ChEBI" id="CHEBI:17790"/>
        <dbReference type="ChEBI" id="CHEBI:29973"/>
        <dbReference type="ChEBI" id="CHEBI:82795"/>
        <dbReference type="EC" id="3.1.1.61"/>
    </reaction>
</comment>
<protein>
    <recommendedName>
        <fullName evidence="2">protein-glutamate methylesterase</fullName>
        <ecNumber evidence="2">3.1.1.61</ecNumber>
    </recommendedName>
</protein>
<keyword evidence="4" id="KW-0145">Chemotaxis</keyword>
<evidence type="ECO:0000259" key="7">
    <source>
        <dbReference type="PROSITE" id="PS50122"/>
    </source>
</evidence>
<dbReference type="GO" id="GO:0008984">
    <property type="term" value="F:protein-glutamate methylesterase activity"/>
    <property type="evidence" value="ECO:0007669"/>
    <property type="project" value="UniProtKB-EC"/>
</dbReference>
<sequence length="389" mass="43493">MLGAIRVLIAEDSKATSALLNNVLANHYRIEVVSIVNNGIDAYKSIVAIKPDFVVMNIDLPLMGGIELLKLLKKENIQTNILVMSSLAQNKDLSSRALDLGALDIIYKPRNINADFIRDNILNIILETTKNNPIKCDLAFDYNASILNSCSIKEEIEDDEKTYMDKFDDNVRIMPYDQKQVATALSKTFRKDFKAPILVAIGISTGGPRALRIMLPSLPKDFPLPILISQHIPKEFSSSLISSLQDISKIKIKEAQVDEEILPSIVYISPGDKNMGIYMDSKGKLRIKFYPDPDKKFVYTPCVDYLFNTIDDVLKDKAIAIVMTGMGNDGTSGMTRLYNDNNLTIAQDKASCTVYGMPRSVIENKVVHLVLSLYDIAEFLVQYLRGKLK</sequence>
<dbReference type="InterPro" id="IPR011006">
    <property type="entry name" value="CheY-like_superfamily"/>
</dbReference>
<dbReference type="InterPro" id="IPR001789">
    <property type="entry name" value="Sig_transdc_resp-reg_receiver"/>
</dbReference>
<dbReference type="PANTHER" id="PTHR42872">
    <property type="entry name" value="PROTEIN-GLUTAMATE METHYLESTERASE/PROTEIN-GLUTAMINE GLUTAMINASE"/>
    <property type="match status" value="1"/>
</dbReference>
<dbReference type="GO" id="GO:0000156">
    <property type="term" value="F:phosphorelay response regulator activity"/>
    <property type="evidence" value="ECO:0007669"/>
    <property type="project" value="InterPro"/>
</dbReference>
<evidence type="ECO:0000256" key="3">
    <source>
        <dbReference type="ARBA" id="ARBA00048267"/>
    </source>
</evidence>
<feature type="active site" evidence="4">
    <location>
        <position position="329"/>
    </location>
</feature>
<dbReference type="SUPFAM" id="SSF52738">
    <property type="entry name" value="Methylesterase CheB, C-terminal domain"/>
    <property type="match status" value="1"/>
</dbReference>
<dbReference type="PANTHER" id="PTHR42872:SF3">
    <property type="entry name" value="PROTEIN-GLUTAMATE METHYLESTERASE_PROTEIN-GLUTAMINE GLUTAMINASE 1"/>
    <property type="match status" value="1"/>
</dbReference>
<evidence type="ECO:0000259" key="6">
    <source>
        <dbReference type="PROSITE" id="PS50110"/>
    </source>
</evidence>
<dbReference type="PROSITE" id="PS50122">
    <property type="entry name" value="CHEB"/>
    <property type="match status" value="1"/>
</dbReference>
<dbReference type="Pfam" id="PF00072">
    <property type="entry name" value="Response_reg"/>
    <property type="match status" value="1"/>
</dbReference>
<dbReference type="GO" id="GO:0006935">
    <property type="term" value="P:chemotaxis"/>
    <property type="evidence" value="ECO:0007669"/>
    <property type="project" value="UniProtKB-UniRule"/>
</dbReference>
<evidence type="ECO:0000256" key="4">
    <source>
        <dbReference type="PROSITE-ProRule" id="PRU00050"/>
    </source>
</evidence>
<dbReference type="SUPFAM" id="SSF52172">
    <property type="entry name" value="CheY-like"/>
    <property type="match status" value="1"/>
</dbReference>
<keyword evidence="9" id="KW-1185">Reference proteome</keyword>
<keyword evidence="1 4" id="KW-0378">Hydrolase</keyword>
<dbReference type="RefSeq" id="WP_012671660.1">
    <property type="nucleotide sequence ID" value="NC_012225.1"/>
</dbReference>
<comment type="caution">
    <text evidence="5">Lacks conserved residue(s) required for the propagation of feature annotation.</text>
</comment>
<evidence type="ECO:0000313" key="9">
    <source>
        <dbReference type="Proteomes" id="UP000001803"/>
    </source>
</evidence>
<name>A0A3B6VCT0_BRAHW</name>